<dbReference type="PANTHER" id="PTHR38436">
    <property type="entry name" value="POLYKETIDE CYCLASE SNOAL-LIKE DOMAIN"/>
    <property type="match status" value="1"/>
</dbReference>
<sequence length="314" mass="36479">MENYKEKYLKYKQKYKQLKNQKGGNNENELIKKHLQLFTYVNNEGFNKRNWEVYKQVYDKDIIIRASDGSVFKGVEKTIKDMKQLVTSIPDMMVTSQPINFGAKDWTVSSQKFSGSKSVMNLCSICQWKDNKVIQKYIFWQFENNSMVCSKVVREVNDVNKGVIIKSDDHVVNQNLNNINTINFEGFNKRNWNLARKYFDNNIITTFANGMQVKGVDANENIMKESLIWAPDSQITEHKILFGSGDWTCTNMYICGTFTKPMVDPDGSVTQPNGKKYNTNHCALQKWKNNKILEVHVFMNMADMMSQLDLIKCL</sequence>
<organism evidence="1">
    <name type="scientific">Edafosvirus sp</name>
    <dbReference type="NCBI Taxonomy" id="2487765"/>
    <lineage>
        <taxon>Viruses</taxon>
        <taxon>Varidnaviria</taxon>
        <taxon>Bamfordvirae</taxon>
        <taxon>Nucleocytoviricota</taxon>
        <taxon>Megaviricetes</taxon>
        <taxon>Imitervirales</taxon>
        <taxon>Mimiviridae</taxon>
        <taxon>Klosneuvirinae</taxon>
    </lineage>
</organism>
<dbReference type="Gene3D" id="3.10.450.50">
    <property type="match status" value="2"/>
</dbReference>
<accession>A0A3G4ZXJ4</accession>
<dbReference type="EMBL" id="MK072070">
    <property type="protein sequence ID" value="AYV78139.1"/>
    <property type="molecule type" value="Genomic_DNA"/>
</dbReference>
<reference evidence="1" key="1">
    <citation type="submission" date="2018-10" db="EMBL/GenBank/DDBJ databases">
        <title>Hidden diversity of soil giant viruses.</title>
        <authorList>
            <person name="Schulz F."/>
            <person name="Alteio L."/>
            <person name="Goudeau D."/>
            <person name="Ryan E.M."/>
            <person name="Malmstrom R.R."/>
            <person name="Blanchard J."/>
            <person name="Woyke T."/>
        </authorList>
    </citation>
    <scope>NUCLEOTIDE SEQUENCE</scope>
    <source>
        <strain evidence="1">EDV1</strain>
    </source>
</reference>
<protein>
    <submittedName>
        <fullName evidence="1">Polyketide cyclase</fullName>
    </submittedName>
</protein>
<dbReference type="InterPro" id="IPR009959">
    <property type="entry name" value="Cyclase_SnoaL-like"/>
</dbReference>
<gene>
    <name evidence="1" type="ORF">Edafosvirus5_57</name>
</gene>
<dbReference type="SUPFAM" id="SSF54427">
    <property type="entry name" value="NTF2-like"/>
    <property type="match status" value="2"/>
</dbReference>
<dbReference type="Pfam" id="PF07366">
    <property type="entry name" value="SnoaL"/>
    <property type="match status" value="1"/>
</dbReference>
<dbReference type="InterPro" id="IPR032710">
    <property type="entry name" value="NTF2-like_dom_sf"/>
</dbReference>
<evidence type="ECO:0000313" key="1">
    <source>
        <dbReference type="EMBL" id="AYV78139.1"/>
    </source>
</evidence>
<proteinExistence type="predicted"/>
<dbReference type="GO" id="GO:0030638">
    <property type="term" value="P:polyketide metabolic process"/>
    <property type="evidence" value="ECO:0007669"/>
    <property type="project" value="InterPro"/>
</dbReference>
<dbReference type="PANTHER" id="PTHR38436:SF1">
    <property type="entry name" value="ESTER CYCLASE"/>
    <property type="match status" value="1"/>
</dbReference>
<name>A0A3G4ZXJ4_9VIRU</name>